<dbReference type="Pfam" id="PF00690">
    <property type="entry name" value="Cation_ATPase_N"/>
    <property type="match status" value="1"/>
</dbReference>
<dbReference type="Gene3D" id="3.40.1110.10">
    <property type="entry name" value="Calcium-transporting ATPase, cytoplasmic domain N"/>
    <property type="match status" value="1"/>
</dbReference>
<feature type="transmembrane region" description="Helical" evidence="14">
    <location>
        <begin position="942"/>
        <end position="964"/>
    </location>
</feature>
<evidence type="ECO:0000256" key="9">
    <source>
        <dbReference type="ARBA" id="ARBA00022842"/>
    </source>
</evidence>
<keyword evidence="12 14" id="KW-0472">Membrane</keyword>
<sequence length="1061" mass="116621">MSFLRHRKPPPPVEDPEAQHETPETEAEVEETPPQKPPTFTGDEYEQLLQYVAVEADKIKASDAAGEEGEWVEKRVWYMPWRTKRVRTDIESKVPPEWLLTDPKKGIDDDEAEKRREKVGWNELESLHENQLLKFIGFFRGPILYVMEIAVILAAGLRDWIDFGVIIGILFLNACVGWYQEKQAGDIVAELKAGIALKARVLRNGHEKVIEARELVPGDIVSLLSLTLSSFLPSARGHLLRRSVVRDDFLPTSEEYSDPLSRRAITGESLAVEKYLGETAYYTCGVKRGNFIGVVIASAKGSFVGRTAALVQGESSLPSLGDSSRPRLNVFIRYTGGNEQGHFEQVLSGIGIALLVIVVAFIFAMIIGGFFRSVQIARPKQNNLLVYALILLIIGVPVGLPVVTTTRVALLPVRTHELTFALLRVCRTMAVGAAYLAKHQAIVQKLTAIESLAGVDILCSDKTGTLTANKLSLNEPYVAEGVSPDWFMAVAVLASSHNIKALDPIDRVIVLALKPGTKRVLTNASIPGLHRFSPFDPVSKRITAEVECDGRQYTCAKGAPNAILRLTQFSPAVVQHYREMSQAFASRGFRTLGVAVKEEGKDWELLGLISMSGKLSRSSDLTAPDDGAHDSNFARPASTRHPCGDFGLPTVFFITLDSLIRYTDAQELGVGIKMLTGDAIARETCRQLALGTNVFDSERLLAGGMTGAEIRDFLERADGFAEVFPEHKYQVVKMLQERRHLVAMTGDGVNDAPALKKADCGIAVEGASDAARTAADVVFLGEGLSTIITAIKVSRQIFHRMKAYIVYRIALCLHLEVFLVLEMIIINQTIRVDLIVFLAIFADVATIAIAYDNAQSARRPVEWQLPKVWIISTILGLLLAAGTWIVRGTMFVGTYYKGGIIQNFGSIQEVLFLEVALTESWLILITRLDFGVDAGKPTWPSWQLLGAVLGVDILATMFCLFGWLSGDGPRAGHHHGWVDIVTVCRIYAFSIGVTKLENFLSHLEKMTFVHEREGQESRFYIDRGGEPEEGEGAKHDGKGTSTPRRGPGGTPRSGTPKGHRS</sequence>
<name>A0A0D6EK50_SPOSA</name>
<dbReference type="FunFam" id="3.40.1110.10:FF:000005">
    <property type="entry name" value="Plasma membrane ATPase"/>
    <property type="match status" value="1"/>
</dbReference>
<feature type="transmembrane region" description="Helical" evidence="14">
    <location>
        <begin position="384"/>
        <end position="404"/>
    </location>
</feature>
<keyword evidence="10" id="KW-1278">Translocase</keyword>
<dbReference type="InterPro" id="IPR023299">
    <property type="entry name" value="ATPase_P-typ_cyto_dom_N"/>
</dbReference>
<dbReference type="AlphaFoldDB" id="A0A0D6EK50"/>
<evidence type="ECO:0000256" key="11">
    <source>
        <dbReference type="ARBA" id="ARBA00022989"/>
    </source>
</evidence>
<evidence type="ECO:0000256" key="14">
    <source>
        <dbReference type="SAM" id="Phobius"/>
    </source>
</evidence>
<dbReference type="Pfam" id="PF00702">
    <property type="entry name" value="Hydrolase"/>
    <property type="match status" value="1"/>
</dbReference>
<keyword evidence="4" id="KW-0597">Phosphoprotein</keyword>
<feature type="region of interest" description="Disordered" evidence="13">
    <location>
        <begin position="1"/>
        <end position="42"/>
    </location>
</feature>
<dbReference type="InterPro" id="IPR023298">
    <property type="entry name" value="ATPase_P-typ_TM_dom_sf"/>
</dbReference>
<feature type="transmembrane region" description="Helical" evidence="14">
    <location>
        <begin position="832"/>
        <end position="854"/>
    </location>
</feature>
<evidence type="ECO:0000256" key="3">
    <source>
        <dbReference type="ARBA" id="ARBA00012476"/>
    </source>
</evidence>
<accession>A0A0D6EK50</accession>
<dbReference type="PANTHER" id="PTHR42861">
    <property type="entry name" value="CALCIUM-TRANSPORTING ATPASE"/>
    <property type="match status" value="1"/>
</dbReference>
<evidence type="ECO:0000313" key="16">
    <source>
        <dbReference type="EMBL" id="CEQ40010.1"/>
    </source>
</evidence>
<gene>
    <name evidence="16" type="primary">SPOSA6832_01592</name>
</gene>
<feature type="region of interest" description="Disordered" evidence="13">
    <location>
        <begin position="1018"/>
        <end position="1061"/>
    </location>
</feature>
<keyword evidence="11 14" id="KW-1133">Transmembrane helix</keyword>
<dbReference type="NCBIfam" id="TIGR01494">
    <property type="entry name" value="ATPase_P-type"/>
    <property type="match status" value="1"/>
</dbReference>
<dbReference type="InterPro" id="IPR001757">
    <property type="entry name" value="P_typ_ATPase"/>
</dbReference>
<keyword evidence="9" id="KW-0460">Magnesium</keyword>
<evidence type="ECO:0000259" key="15">
    <source>
        <dbReference type="SMART" id="SM00831"/>
    </source>
</evidence>
<dbReference type="SUPFAM" id="SSF81653">
    <property type="entry name" value="Calcium ATPase, transduction domain A"/>
    <property type="match status" value="1"/>
</dbReference>
<feature type="compositionally biased region" description="Low complexity" evidence="13">
    <location>
        <begin position="1052"/>
        <end position="1061"/>
    </location>
</feature>
<feature type="compositionally biased region" description="Basic and acidic residues" evidence="13">
    <location>
        <begin position="1018"/>
        <end position="1038"/>
    </location>
</feature>
<evidence type="ECO:0000256" key="12">
    <source>
        <dbReference type="ARBA" id="ARBA00023136"/>
    </source>
</evidence>
<proteinExistence type="inferred from homology"/>
<evidence type="ECO:0000256" key="8">
    <source>
        <dbReference type="ARBA" id="ARBA00022840"/>
    </source>
</evidence>
<dbReference type="PRINTS" id="PR00120">
    <property type="entry name" value="HATPASE"/>
</dbReference>
<dbReference type="InterPro" id="IPR023214">
    <property type="entry name" value="HAD_sf"/>
</dbReference>
<dbReference type="Gene3D" id="1.20.1110.10">
    <property type="entry name" value="Calcium-transporting ATPase, transmembrane domain"/>
    <property type="match status" value="3"/>
</dbReference>
<dbReference type="EC" id="7.1.2.1" evidence="3"/>
<keyword evidence="8" id="KW-0067">ATP-binding</keyword>
<dbReference type="SUPFAM" id="SSF56784">
    <property type="entry name" value="HAD-like"/>
    <property type="match status" value="1"/>
</dbReference>
<dbReference type="EMBL" id="CENE01000004">
    <property type="protein sequence ID" value="CEQ40010.1"/>
    <property type="molecule type" value="Genomic_DNA"/>
</dbReference>
<feature type="domain" description="Cation-transporting P-type ATPase N-terminal" evidence="15">
    <location>
        <begin position="90"/>
        <end position="159"/>
    </location>
</feature>
<dbReference type="PROSITE" id="PS00154">
    <property type="entry name" value="ATPASE_E1_E2"/>
    <property type="match status" value="1"/>
</dbReference>
<dbReference type="Proteomes" id="UP000243876">
    <property type="component" value="Unassembled WGS sequence"/>
</dbReference>
<evidence type="ECO:0000256" key="5">
    <source>
        <dbReference type="ARBA" id="ARBA00022692"/>
    </source>
</evidence>
<feature type="transmembrane region" description="Helical" evidence="14">
    <location>
        <begin position="866"/>
        <end position="886"/>
    </location>
</feature>
<evidence type="ECO:0000256" key="2">
    <source>
        <dbReference type="ARBA" id="ARBA00008804"/>
    </source>
</evidence>
<comment type="subcellular location">
    <subcellularLocation>
        <location evidence="1">Membrane</location>
        <topology evidence="1">Multi-pass membrane protein</topology>
    </subcellularLocation>
</comment>
<dbReference type="OrthoDB" id="116380at2759"/>
<reference evidence="17" key="1">
    <citation type="submission" date="2015-02" db="EMBL/GenBank/DDBJ databases">
        <authorList>
            <person name="Gon?alves P."/>
        </authorList>
    </citation>
    <scope>NUCLEOTIDE SEQUENCE [LARGE SCALE GENOMIC DNA]</scope>
</reference>
<dbReference type="InterPro" id="IPR036412">
    <property type="entry name" value="HAD-like_sf"/>
</dbReference>
<comment type="similarity">
    <text evidence="2">Belongs to the cation transport ATPase (P-type) (TC 3.A.3) family. Type IIIA subfamily.</text>
</comment>
<dbReference type="Gene3D" id="3.40.50.1000">
    <property type="entry name" value="HAD superfamily/HAD-like"/>
    <property type="match status" value="2"/>
</dbReference>
<evidence type="ECO:0000256" key="10">
    <source>
        <dbReference type="ARBA" id="ARBA00022967"/>
    </source>
</evidence>
<keyword evidence="17" id="KW-1185">Reference proteome</keyword>
<dbReference type="GO" id="GO:0016020">
    <property type="term" value="C:membrane"/>
    <property type="evidence" value="ECO:0007669"/>
    <property type="project" value="UniProtKB-SubCell"/>
</dbReference>
<dbReference type="GO" id="GO:0005524">
    <property type="term" value="F:ATP binding"/>
    <property type="evidence" value="ECO:0007669"/>
    <property type="project" value="UniProtKB-KW"/>
</dbReference>
<evidence type="ECO:0000256" key="7">
    <source>
        <dbReference type="ARBA" id="ARBA00022741"/>
    </source>
</evidence>
<evidence type="ECO:0000256" key="4">
    <source>
        <dbReference type="ARBA" id="ARBA00022553"/>
    </source>
</evidence>
<evidence type="ECO:0000313" key="17">
    <source>
        <dbReference type="Proteomes" id="UP000243876"/>
    </source>
</evidence>
<dbReference type="FunFam" id="3.40.50.1000:FF:000211">
    <property type="entry name" value="Plasma membrane ATPase"/>
    <property type="match status" value="1"/>
</dbReference>
<evidence type="ECO:0000256" key="13">
    <source>
        <dbReference type="SAM" id="MobiDB-lite"/>
    </source>
</evidence>
<feature type="region of interest" description="Disordered" evidence="13">
    <location>
        <begin position="616"/>
        <end position="636"/>
    </location>
</feature>
<feature type="transmembrane region" description="Helical" evidence="14">
    <location>
        <begin position="805"/>
        <end position="826"/>
    </location>
</feature>
<dbReference type="InterPro" id="IPR018303">
    <property type="entry name" value="ATPase_P-typ_P_site"/>
</dbReference>
<keyword evidence="6" id="KW-0479">Metal-binding</keyword>
<evidence type="ECO:0000256" key="6">
    <source>
        <dbReference type="ARBA" id="ARBA00022723"/>
    </source>
</evidence>
<keyword evidence="7" id="KW-0547">Nucleotide-binding</keyword>
<keyword evidence="5 14" id="KW-0812">Transmembrane</keyword>
<feature type="non-terminal residue" evidence="16">
    <location>
        <position position="1"/>
    </location>
</feature>
<dbReference type="InterPro" id="IPR004014">
    <property type="entry name" value="ATPase_P-typ_cation-transptr_N"/>
</dbReference>
<dbReference type="GO" id="GO:0016887">
    <property type="term" value="F:ATP hydrolysis activity"/>
    <property type="evidence" value="ECO:0007669"/>
    <property type="project" value="InterPro"/>
</dbReference>
<organism evidence="16 17">
    <name type="scientific">Sporidiobolus salmonicolor</name>
    <name type="common">Yeast-like fungus</name>
    <name type="synonym">Sporobolomyces salmonicolor</name>
    <dbReference type="NCBI Taxonomy" id="5005"/>
    <lineage>
        <taxon>Eukaryota</taxon>
        <taxon>Fungi</taxon>
        <taxon>Dikarya</taxon>
        <taxon>Basidiomycota</taxon>
        <taxon>Pucciniomycotina</taxon>
        <taxon>Microbotryomycetes</taxon>
        <taxon>Sporidiobolales</taxon>
        <taxon>Sporidiobolaceae</taxon>
        <taxon>Sporobolomyces</taxon>
    </lineage>
</organism>
<feature type="transmembrane region" description="Helical" evidence="14">
    <location>
        <begin position="350"/>
        <end position="372"/>
    </location>
</feature>
<dbReference type="Gene3D" id="2.70.150.10">
    <property type="entry name" value="Calcium-transporting ATPase, cytoplasmic transduction domain A"/>
    <property type="match status" value="1"/>
</dbReference>
<dbReference type="InterPro" id="IPR008250">
    <property type="entry name" value="ATPase_P-typ_transduc_dom_A_sf"/>
</dbReference>
<dbReference type="SUPFAM" id="SSF81660">
    <property type="entry name" value="Metal cation-transporting ATPase, ATP-binding domain N"/>
    <property type="match status" value="1"/>
</dbReference>
<protein>
    <recommendedName>
        <fullName evidence="3">P-type H(+)-exporting transporter</fullName>
        <ecNumber evidence="3">7.1.2.1</ecNumber>
    </recommendedName>
</protein>
<dbReference type="GO" id="GO:0008553">
    <property type="term" value="F:P-type proton-exporting transporter activity"/>
    <property type="evidence" value="ECO:0007669"/>
    <property type="project" value="UniProtKB-EC"/>
</dbReference>
<evidence type="ECO:0000256" key="1">
    <source>
        <dbReference type="ARBA" id="ARBA00004141"/>
    </source>
</evidence>
<dbReference type="SMART" id="SM00831">
    <property type="entry name" value="Cation_ATPase_N"/>
    <property type="match status" value="1"/>
</dbReference>
<dbReference type="SUPFAM" id="SSF81665">
    <property type="entry name" value="Calcium ATPase, transmembrane domain M"/>
    <property type="match status" value="1"/>
</dbReference>
<dbReference type="GO" id="GO:0046872">
    <property type="term" value="F:metal ion binding"/>
    <property type="evidence" value="ECO:0007669"/>
    <property type="project" value="UniProtKB-KW"/>
</dbReference>
<dbReference type="PRINTS" id="PR00119">
    <property type="entry name" value="CATATPASE"/>
</dbReference>